<accession>A0A4U3M7A7</accession>
<dbReference type="Pfam" id="PF11195">
    <property type="entry name" value="Tad2-like"/>
    <property type="match status" value="1"/>
</dbReference>
<sequence>MTFSEALQYLKDGEKLAREGWNGVNMFIVHQNGYPDGIAINKNTAEATGLAEGTVCVFRSYLMMRTADGSFVPWVVSQTDLLEEDWYVVD</sequence>
<dbReference type="EMBL" id="SZQA01000033">
    <property type="protein sequence ID" value="TKK84711.1"/>
    <property type="molecule type" value="Genomic_DNA"/>
</dbReference>
<keyword evidence="3" id="KW-1185">Reference proteome</keyword>
<protein>
    <submittedName>
        <fullName evidence="2">DUF2829 domain-containing protein</fullName>
    </submittedName>
</protein>
<feature type="domain" description="Thoeris anti-defense 2-like" evidence="1">
    <location>
        <begin position="1"/>
        <end position="89"/>
    </location>
</feature>
<evidence type="ECO:0000313" key="3">
    <source>
        <dbReference type="Proteomes" id="UP000308705"/>
    </source>
</evidence>
<dbReference type="InterPro" id="IPR021361">
    <property type="entry name" value="Tad2-like_dom"/>
</dbReference>
<dbReference type="AlphaFoldDB" id="A0A4U3M7A7"/>
<proteinExistence type="predicted"/>
<name>A0A4U3M7A7_9ACTN</name>
<reference evidence="2 3" key="1">
    <citation type="submission" date="2019-04" db="EMBL/GenBank/DDBJ databases">
        <title>Herbidospora sp. NEAU-GS14.nov., a novel actinomycete isolated from soil.</title>
        <authorList>
            <person name="Han L."/>
        </authorList>
    </citation>
    <scope>NUCLEOTIDE SEQUENCE [LARGE SCALE GENOMIC DNA]</scope>
    <source>
        <strain evidence="2 3">NEAU-GS14</strain>
    </source>
</reference>
<dbReference type="OrthoDB" id="9806476at2"/>
<evidence type="ECO:0000313" key="2">
    <source>
        <dbReference type="EMBL" id="TKK84711.1"/>
    </source>
</evidence>
<organism evidence="2 3">
    <name type="scientific">Herbidospora galbida</name>
    <dbReference type="NCBI Taxonomy" id="2575442"/>
    <lineage>
        <taxon>Bacteria</taxon>
        <taxon>Bacillati</taxon>
        <taxon>Actinomycetota</taxon>
        <taxon>Actinomycetes</taxon>
        <taxon>Streptosporangiales</taxon>
        <taxon>Streptosporangiaceae</taxon>
        <taxon>Herbidospora</taxon>
    </lineage>
</organism>
<gene>
    <name evidence="2" type="ORF">FDA94_28965</name>
</gene>
<comment type="caution">
    <text evidence="2">The sequence shown here is derived from an EMBL/GenBank/DDBJ whole genome shotgun (WGS) entry which is preliminary data.</text>
</comment>
<evidence type="ECO:0000259" key="1">
    <source>
        <dbReference type="Pfam" id="PF11195"/>
    </source>
</evidence>
<dbReference type="Proteomes" id="UP000308705">
    <property type="component" value="Unassembled WGS sequence"/>
</dbReference>